<dbReference type="HAMAP" id="MF_00647">
    <property type="entry name" value="PPAT_arch"/>
    <property type="match status" value="1"/>
</dbReference>
<evidence type="ECO:0000256" key="5">
    <source>
        <dbReference type="ARBA" id="ARBA00022840"/>
    </source>
</evidence>
<dbReference type="EMBL" id="DTAD01000034">
    <property type="protein sequence ID" value="HGN90121.1"/>
    <property type="molecule type" value="Genomic_DNA"/>
</dbReference>
<evidence type="ECO:0000259" key="8">
    <source>
        <dbReference type="Pfam" id="PF01467"/>
    </source>
</evidence>
<dbReference type="NCBIfam" id="TIGR00125">
    <property type="entry name" value="cyt_tran_rel"/>
    <property type="match status" value="1"/>
</dbReference>
<keyword evidence="6 7" id="KW-0173">Coenzyme A biosynthesis</keyword>
<organism evidence="10">
    <name type="scientific">Caldiarchaeum subterraneum</name>
    <dbReference type="NCBI Taxonomy" id="311458"/>
    <lineage>
        <taxon>Archaea</taxon>
        <taxon>Nitrososphaerota</taxon>
        <taxon>Candidatus Caldarchaeales</taxon>
        <taxon>Candidatus Caldarchaeaceae</taxon>
        <taxon>Candidatus Caldarchaeum</taxon>
    </lineage>
</organism>
<protein>
    <recommendedName>
        <fullName evidence="7">Phosphopantetheine adenylyltransferase</fullName>
        <ecNumber evidence="7">2.7.7.3</ecNumber>
    </recommendedName>
    <alternativeName>
        <fullName evidence="7">Dephospho-CoA pyrophosphorylase</fullName>
    </alternativeName>
    <alternativeName>
        <fullName evidence="7">Pantetheine-phosphate adenylyltransferase</fullName>
        <shortName evidence="7">PPAT</shortName>
    </alternativeName>
</protein>
<dbReference type="EMBL" id="DTCM01000019">
    <property type="protein sequence ID" value="HGL40355.1"/>
    <property type="molecule type" value="Genomic_DNA"/>
</dbReference>
<comment type="function">
    <text evidence="7">Reversibly transfers an adenylyl group from ATP to 4'-phosphopantetheine, yielding dephospho-CoA (dPCoA) and pyrophosphate.</text>
</comment>
<dbReference type="Gene3D" id="3.40.50.620">
    <property type="entry name" value="HUPs"/>
    <property type="match status" value="1"/>
</dbReference>
<dbReference type="PROSITE" id="PS01192">
    <property type="entry name" value="HMG_COA_REDUCTASE_3"/>
    <property type="match status" value="1"/>
</dbReference>
<comment type="subcellular location">
    <subcellularLocation>
        <location evidence="7">Cytoplasm</location>
    </subcellularLocation>
</comment>
<dbReference type="InterPro" id="IPR023540">
    <property type="entry name" value="PPAT_arch"/>
</dbReference>
<reference evidence="10" key="1">
    <citation type="journal article" date="2020" name="mSystems">
        <title>Genome- and Community-Level Interaction Insights into Carbon Utilization and Element Cycling Functions of Hydrothermarchaeota in Hydrothermal Sediment.</title>
        <authorList>
            <person name="Zhou Z."/>
            <person name="Liu Y."/>
            <person name="Xu W."/>
            <person name="Pan J."/>
            <person name="Luo Z.H."/>
            <person name="Li M."/>
        </authorList>
    </citation>
    <scope>NUCLEOTIDE SEQUENCE [LARGE SCALE GENOMIC DNA]</scope>
    <source>
        <strain evidence="11">SpSt-1073</strain>
        <strain evidence="10">SpSt-613</strain>
        <strain evidence="9">SpSt-669</strain>
    </source>
</reference>
<gene>
    <name evidence="7" type="primary">coaD</name>
    <name evidence="11" type="ORF">ENM30_00675</name>
    <name evidence="10" type="ORF">ENT82_03205</name>
    <name evidence="9" type="ORF">ENU43_01630</name>
</gene>
<feature type="domain" description="Cytidyltransferase-like" evidence="8">
    <location>
        <begin position="91"/>
        <end position="225"/>
    </location>
</feature>
<comment type="pathway">
    <text evidence="7">Cofactor biosynthesis; coenzyme A biosynthesis.</text>
</comment>
<proteinExistence type="inferred from homology"/>
<evidence type="ECO:0000256" key="1">
    <source>
        <dbReference type="ARBA" id="ARBA00022490"/>
    </source>
</evidence>
<dbReference type="GO" id="GO:0004420">
    <property type="term" value="F:hydroxymethylglutaryl-CoA reductase (NADPH) activity"/>
    <property type="evidence" value="ECO:0007669"/>
    <property type="project" value="InterPro"/>
</dbReference>
<keyword evidence="3 7" id="KW-0548">Nucleotidyltransferase</keyword>
<evidence type="ECO:0000313" key="9">
    <source>
        <dbReference type="EMBL" id="HGL40355.1"/>
    </source>
</evidence>
<dbReference type="SUPFAM" id="SSF52374">
    <property type="entry name" value="Nucleotidylyl transferase"/>
    <property type="match status" value="1"/>
</dbReference>
<comment type="caution">
    <text evidence="10">The sequence shown here is derived from an EMBL/GenBank/DDBJ whole genome shotgun (WGS) entry which is preliminary data.</text>
</comment>
<keyword evidence="2 7" id="KW-0808">Transferase</keyword>
<evidence type="ECO:0000256" key="6">
    <source>
        <dbReference type="ARBA" id="ARBA00022993"/>
    </source>
</evidence>
<keyword evidence="5 7" id="KW-0067">ATP-binding</keyword>
<sequence length="243" mass="26825">MCYPGLSADWMTLVEAVKALPLYRSHMAYVRDKLLLAKPDISVEEVVTRLGVTRGEAMVILWELRKTGEEVLAMMGNCAGKRGTDYGLAALGGTFSVIHVGHMALLAEAFTKAEKVIVGVTSDGFAAKLGKKYPIPSYEQRVKQLREFLSRYGWLERARITVLEDPYGPTLDDPAVELIVTSPATAYRASEINMKRVERNLNQLDIRISPLVVAEDGQPVSSTRVMMGEITPLGKLRKSLEQG</sequence>
<dbReference type="InterPro" id="IPR014729">
    <property type="entry name" value="Rossmann-like_a/b/a_fold"/>
</dbReference>
<dbReference type="UniPathway" id="UPA00241"/>
<dbReference type="GO" id="GO:0015937">
    <property type="term" value="P:coenzyme A biosynthetic process"/>
    <property type="evidence" value="ECO:0007669"/>
    <property type="project" value="UniProtKB-UniRule"/>
</dbReference>
<dbReference type="EMBL" id="DRXG01000008">
    <property type="protein sequence ID" value="HHN51806.1"/>
    <property type="molecule type" value="Genomic_DNA"/>
</dbReference>
<evidence type="ECO:0000313" key="10">
    <source>
        <dbReference type="EMBL" id="HGN90121.1"/>
    </source>
</evidence>
<accession>A0A7C4E1N3</accession>
<dbReference type="Pfam" id="PF01467">
    <property type="entry name" value="CTP_transf_like"/>
    <property type="match status" value="1"/>
</dbReference>
<comment type="similarity">
    <text evidence="7">Belongs to the eukaryotic CoaD family.</text>
</comment>
<keyword evidence="1 7" id="KW-0963">Cytoplasm</keyword>
<comment type="catalytic activity">
    <reaction evidence="7">
        <text>(R)-4'-phosphopantetheine + ATP + H(+) = 3'-dephospho-CoA + diphosphate</text>
        <dbReference type="Rhea" id="RHEA:19801"/>
        <dbReference type="ChEBI" id="CHEBI:15378"/>
        <dbReference type="ChEBI" id="CHEBI:30616"/>
        <dbReference type="ChEBI" id="CHEBI:33019"/>
        <dbReference type="ChEBI" id="CHEBI:57328"/>
        <dbReference type="ChEBI" id="CHEBI:61723"/>
        <dbReference type="EC" id="2.7.7.3"/>
    </reaction>
</comment>
<evidence type="ECO:0000313" key="11">
    <source>
        <dbReference type="EMBL" id="HHN51806.1"/>
    </source>
</evidence>
<name>A0A7C4E1N3_CALS0</name>
<evidence type="ECO:0000256" key="4">
    <source>
        <dbReference type="ARBA" id="ARBA00022741"/>
    </source>
</evidence>
<keyword evidence="4 7" id="KW-0547">Nucleotide-binding</keyword>
<dbReference type="InterPro" id="IPR023076">
    <property type="entry name" value="HMG_CoA_Rdtase_CS"/>
</dbReference>
<dbReference type="EC" id="2.7.7.3" evidence="7"/>
<evidence type="ECO:0000256" key="3">
    <source>
        <dbReference type="ARBA" id="ARBA00022695"/>
    </source>
</evidence>
<dbReference type="NCBIfam" id="NF001985">
    <property type="entry name" value="PRK00777.1"/>
    <property type="match status" value="1"/>
</dbReference>
<dbReference type="InterPro" id="IPR004821">
    <property type="entry name" value="Cyt_trans-like"/>
</dbReference>
<dbReference type="AlphaFoldDB" id="A0A7C4E1N3"/>
<dbReference type="GO" id="GO:0005737">
    <property type="term" value="C:cytoplasm"/>
    <property type="evidence" value="ECO:0007669"/>
    <property type="project" value="UniProtKB-SubCell"/>
</dbReference>
<evidence type="ECO:0000256" key="2">
    <source>
        <dbReference type="ARBA" id="ARBA00022679"/>
    </source>
</evidence>
<dbReference type="GO" id="GO:0004595">
    <property type="term" value="F:pantetheine-phosphate adenylyltransferase activity"/>
    <property type="evidence" value="ECO:0007669"/>
    <property type="project" value="UniProtKB-UniRule"/>
</dbReference>
<dbReference type="GO" id="GO:0005524">
    <property type="term" value="F:ATP binding"/>
    <property type="evidence" value="ECO:0007669"/>
    <property type="project" value="UniProtKB-KW"/>
</dbReference>
<evidence type="ECO:0000256" key="7">
    <source>
        <dbReference type="HAMAP-Rule" id="MF_00647"/>
    </source>
</evidence>